<dbReference type="OrthoDB" id="5420558at2759"/>
<comment type="caution">
    <text evidence="2">The sequence shown here is derived from an EMBL/GenBank/DDBJ whole genome shotgun (WGS) entry which is preliminary data.</text>
</comment>
<dbReference type="AlphaFoldDB" id="A0A8H3J7X5"/>
<sequence length="230" mass="25386">MVAMVDNLAMRIPSSYCLACRFKRRREAESKTTALVFHPGTEAYTLKRLEDVDIEKAIYRDFLPCSAQSIKIQHSGATRSLADDACWSRRLKHQRGPSSLVDGFYIVPGTPATQTTITTRDPLERQLAELPAPESSNQNQHPVEQPADDISPVPTQPLSHPASPTPLLLLLPRPRPRSPTARKASPLLAPPPPPPPPPPRDDRVSERRHSYASSVGSASIQIAYEPSQHD</sequence>
<feature type="compositionally biased region" description="Pro residues" evidence="1">
    <location>
        <begin position="188"/>
        <end position="198"/>
    </location>
</feature>
<organism evidence="2 3">
    <name type="scientific">Alectoria fallacina</name>
    <dbReference type="NCBI Taxonomy" id="1903189"/>
    <lineage>
        <taxon>Eukaryota</taxon>
        <taxon>Fungi</taxon>
        <taxon>Dikarya</taxon>
        <taxon>Ascomycota</taxon>
        <taxon>Pezizomycotina</taxon>
        <taxon>Lecanoromycetes</taxon>
        <taxon>OSLEUM clade</taxon>
        <taxon>Lecanoromycetidae</taxon>
        <taxon>Lecanorales</taxon>
        <taxon>Lecanorineae</taxon>
        <taxon>Parmeliaceae</taxon>
        <taxon>Alectoria</taxon>
    </lineage>
</organism>
<feature type="compositionally biased region" description="Basic and acidic residues" evidence="1">
    <location>
        <begin position="199"/>
        <end position="209"/>
    </location>
</feature>
<feature type="non-terminal residue" evidence="2">
    <location>
        <position position="230"/>
    </location>
</feature>
<feature type="compositionally biased region" description="Polar residues" evidence="1">
    <location>
        <begin position="211"/>
        <end position="220"/>
    </location>
</feature>
<gene>
    <name evidence="2" type="ORF">ALECFALPRED_009754</name>
</gene>
<name>A0A8H3J7X5_9LECA</name>
<evidence type="ECO:0000313" key="3">
    <source>
        <dbReference type="Proteomes" id="UP000664203"/>
    </source>
</evidence>
<reference evidence="2" key="1">
    <citation type="submission" date="2021-03" db="EMBL/GenBank/DDBJ databases">
        <authorList>
            <person name="Tagirdzhanova G."/>
        </authorList>
    </citation>
    <scope>NUCLEOTIDE SEQUENCE</scope>
</reference>
<dbReference type="Proteomes" id="UP000664203">
    <property type="component" value="Unassembled WGS sequence"/>
</dbReference>
<evidence type="ECO:0000256" key="1">
    <source>
        <dbReference type="SAM" id="MobiDB-lite"/>
    </source>
</evidence>
<feature type="region of interest" description="Disordered" evidence="1">
    <location>
        <begin position="131"/>
        <end position="230"/>
    </location>
</feature>
<dbReference type="EMBL" id="CAJPDR010000752">
    <property type="protein sequence ID" value="CAF9942442.1"/>
    <property type="molecule type" value="Genomic_DNA"/>
</dbReference>
<evidence type="ECO:0000313" key="2">
    <source>
        <dbReference type="EMBL" id="CAF9942442.1"/>
    </source>
</evidence>
<accession>A0A8H3J7X5</accession>
<feature type="compositionally biased region" description="Low complexity" evidence="1">
    <location>
        <begin position="157"/>
        <end position="186"/>
    </location>
</feature>
<protein>
    <submittedName>
        <fullName evidence="2">Uncharacterized protein</fullName>
    </submittedName>
</protein>
<keyword evidence="3" id="KW-1185">Reference proteome</keyword>
<proteinExistence type="predicted"/>